<evidence type="ECO:0000313" key="2">
    <source>
        <dbReference type="Proteomes" id="UP001419268"/>
    </source>
</evidence>
<evidence type="ECO:0000313" key="1">
    <source>
        <dbReference type="EMBL" id="KAK9095460.1"/>
    </source>
</evidence>
<proteinExistence type="predicted"/>
<keyword evidence="2" id="KW-1185">Reference proteome</keyword>
<gene>
    <name evidence="1" type="ORF">Scep_026929</name>
</gene>
<comment type="caution">
    <text evidence="1">The sequence shown here is derived from an EMBL/GenBank/DDBJ whole genome shotgun (WGS) entry which is preliminary data.</text>
</comment>
<accession>A0AAP0HTQ8</accession>
<name>A0AAP0HTQ8_9MAGN</name>
<organism evidence="1 2">
    <name type="scientific">Stephania cephalantha</name>
    <dbReference type="NCBI Taxonomy" id="152367"/>
    <lineage>
        <taxon>Eukaryota</taxon>
        <taxon>Viridiplantae</taxon>
        <taxon>Streptophyta</taxon>
        <taxon>Embryophyta</taxon>
        <taxon>Tracheophyta</taxon>
        <taxon>Spermatophyta</taxon>
        <taxon>Magnoliopsida</taxon>
        <taxon>Ranunculales</taxon>
        <taxon>Menispermaceae</taxon>
        <taxon>Menispermoideae</taxon>
        <taxon>Cissampelideae</taxon>
        <taxon>Stephania</taxon>
    </lineage>
</organism>
<dbReference type="EMBL" id="JBBNAG010000011">
    <property type="protein sequence ID" value="KAK9095460.1"/>
    <property type="molecule type" value="Genomic_DNA"/>
</dbReference>
<reference evidence="1 2" key="1">
    <citation type="submission" date="2024-01" db="EMBL/GenBank/DDBJ databases">
        <title>Genome assemblies of Stephania.</title>
        <authorList>
            <person name="Yang L."/>
        </authorList>
    </citation>
    <scope>NUCLEOTIDE SEQUENCE [LARGE SCALE GENOMIC DNA]</scope>
    <source>
        <strain evidence="1">JXDWG</strain>
        <tissue evidence="1">Leaf</tissue>
    </source>
</reference>
<dbReference type="Proteomes" id="UP001419268">
    <property type="component" value="Unassembled WGS sequence"/>
</dbReference>
<dbReference type="AlphaFoldDB" id="A0AAP0HTQ8"/>
<protein>
    <submittedName>
        <fullName evidence="1">Uncharacterized protein</fullName>
    </submittedName>
</protein>
<sequence length="59" mass="6436">MLTLPQLDDLECLVSVATASDAERVWNAHIAAIRWTTRLANSANSANSAIANCFNTHCY</sequence>